<evidence type="ECO:0008006" key="3">
    <source>
        <dbReference type="Google" id="ProtNLM"/>
    </source>
</evidence>
<dbReference type="InterPro" id="IPR006724">
    <property type="entry name" value="Phage_TTP"/>
</dbReference>
<dbReference type="NCBIfam" id="TIGR01603">
    <property type="entry name" value="maj_tail_phi13"/>
    <property type="match status" value="1"/>
</dbReference>
<dbReference type="EMBL" id="NGMS01000001">
    <property type="protein sequence ID" value="OTP27725.1"/>
    <property type="molecule type" value="Genomic_DNA"/>
</dbReference>
<sequence>MITKGMTIHVFFYYPKLGGKNMTLVGFKKMTIGVFDDNGTIPTANRFVIEGKQDKGATVSAEITGLSKEPSKVYGSDIAYYVSQKGTGDVSVNFGLLDLPEDVNDKILGYETNDKKISFLGKDTEPPYCAVLLESSDLGGDSAMLAVFKGRFSREAISLNTLTNDTFEPDAEEYVFAAIASDAEGEANGQSVAKYIGDDAASIDALKALVFPAGEQQAPK</sequence>
<name>A0A242L0K3_ENTMU</name>
<reference evidence="1 2" key="1">
    <citation type="submission" date="2017-05" db="EMBL/GenBank/DDBJ databases">
        <title>The Genome Sequence of Enterococcus mundtii 6B1_DIV0119.</title>
        <authorList>
            <consortium name="The Broad Institute Genomics Platform"/>
            <consortium name="The Broad Institute Genomic Center for Infectious Diseases"/>
            <person name="Earl A."/>
            <person name="Manson A."/>
            <person name="Schwartman J."/>
            <person name="Gilmore M."/>
            <person name="Abouelleil A."/>
            <person name="Cao P."/>
            <person name="Chapman S."/>
            <person name="Cusick C."/>
            <person name="Shea T."/>
            <person name="Young S."/>
            <person name="Neafsey D."/>
            <person name="Nusbaum C."/>
            <person name="Birren B."/>
        </authorList>
    </citation>
    <scope>NUCLEOTIDE SEQUENCE [LARGE SCALE GENOMIC DNA]</scope>
    <source>
        <strain evidence="1 2">6B1_DIV0119</strain>
    </source>
</reference>
<proteinExistence type="predicted"/>
<organism evidence="1 2">
    <name type="scientific">Enterococcus mundtii</name>
    <dbReference type="NCBI Taxonomy" id="53346"/>
    <lineage>
        <taxon>Bacteria</taxon>
        <taxon>Bacillati</taxon>
        <taxon>Bacillota</taxon>
        <taxon>Bacilli</taxon>
        <taxon>Lactobacillales</taxon>
        <taxon>Enterococcaceae</taxon>
        <taxon>Enterococcus</taxon>
    </lineage>
</organism>
<dbReference type="AlphaFoldDB" id="A0A242L0K3"/>
<protein>
    <recommendedName>
        <fullName evidence="3">Phage tail protein</fullName>
    </recommendedName>
</protein>
<evidence type="ECO:0000313" key="1">
    <source>
        <dbReference type="EMBL" id="OTP27725.1"/>
    </source>
</evidence>
<dbReference type="Pfam" id="PF04630">
    <property type="entry name" value="Phage_TTP_1"/>
    <property type="match status" value="1"/>
</dbReference>
<gene>
    <name evidence="1" type="ORF">A5802_001461</name>
</gene>
<accession>A0A242L0K3</accession>
<dbReference type="Proteomes" id="UP000195024">
    <property type="component" value="Unassembled WGS sequence"/>
</dbReference>
<dbReference type="InterPro" id="IPR006490">
    <property type="entry name" value="Maj_tail_phi13"/>
</dbReference>
<evidence type="ECO:0000313" key="2">
    <source>
        <dbReference type="Proteomes" id="UP000195024"/>
    </source>
</evidence>
<comment type="caution">
    <text evidence="1">The sequence shown here is derived from an EMBL/GenBank/DDBJ whole genome shotgun (WGS) entry which is preliminary data.</text>
</comment>